<proteinExistence type="predicted"/>
<accession>A0A5S9QXF2</accession>
<evidence type="ECO:0000313" key="1">
    <source>
        <dbReference type="EMBL" id="CAA0124558.1"/>
    </source>
</evidence>
<reference evidence="1 2" key="1">
    <citation type="submission" date="2019-11" db="EMBL/GenBank/DDBJ databases">
        <authorList>
            <person name="Holert J."/>
        </authorList>
    </citation>
    <scope>NUCLEOTIDE SEQUENCE [LARGE SCALE GENOMIC DNA]</scope>
    <source>
        <strain evidence="1">SB11_3</strain>
    </source>
</reference>
<dbReference type="Gene3D" id="3.60.21.70">
    <property type="entry name" value="PhoD-like phosphatase"/>
    <property type="match status" value="1"/>
</dbReference>
<name>A0A5S9QXF2_9GAMM</name>
<dbReference type="EMBL" id="CACSIO010000060">
    <property type="protein sequence ID" value="CAA0124558.1"/>
    <property type="molecule type" value="Genomic_DNA"/>
</dbReference>
<dbReference type="Proteomes" id="UP000441399">
    <property type="component" value="Unassembled WGS sequence"/>
</dbReference>
<sequence length="645" mass="72837">MTQHQTLPQVLAGPIVRRFTAKELVIWLVTSEPRSIRATIEKIPQQLLYDADCDARPLQIGERAYVYLLRMPLQTACDDGDIVCYDLLLSNGTDTYSLAMSSPDLLFPDEDRFTLVFRSQVRQLLHGSCRKPHHPGDCGLAAASRKLAVMAPTDRPALLMMAGDQIYVDDVAGPMLSVIKQTIDRLGLWPERLDGALIEDSDALYRSEHCYYEREALLPHDKQSQQVEKRVFRAAKKPIFTSVSAHNHLITLSEVMAMYLLVWSDALWADIDDGYPSNLAAEHHDLFDQEAKILKAFVQELPDTRRLFAHIPVYMIFDDHDVTDDWNLTRDWEETAYNHPFSRRIIGNALAAYFVCQGWGNAPDAFESNARIDAGDAYNAEGPAPDAVRTYVNAAMAGRPEDAQDAMINTLLRLECWHYAVPTSPPLLVLDTRTRRWRSESNANKPSGLLDWEALSELQSELINHDAVILVSAAPIFGVKVIEAIQDVFTFIGKPLMVDAENWMAHRGTANVILNIFGHRKTPKHFVILSGDVHYSFAYDVSLRRRNSDNHIWQITASGFKNTFPNKLLVVLDRMNQLLFASSSPLNWLTQRRRMKVRSRSVEGKGSRKLLNGSGVGYVSLNAKGQPVSIEIWGADNTTHRFTRR</sequence>
<dbReference type="InterPro" id="IPR029052">
    <property type="entry name" value="Metallo-depent_PP-like"/>
</dbReference>
<dbReference type="PANTHER" id="PTHR37031">
    <property type="entry name" value="METALLOPHOSPHATASE BINDING DOMAIN PROTEIN"/>
    <property type="match status" value="1"/>
</dbReference>
<dbReference type="SUPFAM" id="SSF56300">
    <property type="entry name" value="Metallo-dependent phosphatases"/>
    <property type="match status" value="1"/>
</dbReference>
<dbReference type="PANTHER" id="PTHR37031:SF2">
    <property type="entry name" value="PHOD-LIKE PHOSPHATASE METALLOPHOSPHATASE DOMAIN-CONTAINING PROTEIN"/>
    <property type="match status" value="1"/>
</dbReference>
<evidence type="ECO:0000313" key="2">
    <source>
        <dbReference type="Proteomes" id="UP000441399"/>
    </source>
</evidence>
<organism evidence="1 2">
    <name type="scientific">BD1-7 clade bacterium</name>
    <dbReference type="NCBI Taxonomy" id="2029982"/>
    <lineage>
        <taxon>Bacteria</taxon>
        <taxon>Pseudomonadati</taxon>
        <taxon>Pseudomonadota</taxon>
        <taxon>Gammaproteobacteria</taxon>
        <taxon>Cellvibrionales</taxon>
        <taxon>Spongiibacteraceae</taxon>
        <taxon>BD1-7 clade</taxon>
    </lineage>
</organism>
<gene>
    <name evidence="1" type="ORF">OPDIPICF_03153</name>
</gene>
<dbReference type="InterPro" id="IPR038607">
    <property type="entry name" value="PhoD-like_sf"/>
</dbReference>
<dbReference type="AlphaFoldDB" id="A0A5S9QXF2"/>
<protein>
    <recommendedName>
        <fullName evidence="3">PhoD-like phosphatase metallophosphatase domain-containing protein</fullName>
    </recommendedName>
</protein>
<dbReference type="OrthoDB" id="9795624at2"/>
<keyword evidence="2" id="KW-1185">Reference proteome</keyword>
<evidence type="ECO:0008006" key="3">
    <source>
        <dbReference type="Google" id="ProtNLM"/>
    </source>
</evidence>